<protein>
    <recommendedName>
        <fullName evidence="2">DUF7781 domain-containing protein</fullName>
    </recommendedName>
</protein>
<dbReference type="PANTHER" id="PTHR35710">
    <property type="entry name" value="OBP3-RESPONSIVE PROTEIN 4 (ORG4)"/>
    <property type="match status" value="1"/>
</dbReference>
<feature type="domain" description="DUF7781" evidence="2">
    <location>
        <begin position="36"/>
        <end position="207"/>
    </location>
</feature>
<reference evidence="3" key="1">
    <citation type="submission" date="2021-08" db="EMBL/GenBank/DDBJ databases">
        <title>WGS assembly of Ceratopteris richardii.</title>
        <authorList>
            <person name="Marchant D.B."/>
            <person name="Chen G."/>
            <person name="Jenkins J."/>
            <person name="Shu S."/>
            <person name="Leebens-Mack J."/>
            <person name="Grimwood J."/>
            <person name="Schmutz J."/>
            <person name="Soltis P."/>
            <person name="Soltis D."/>
            <person name="Chen Z.-H."/>
        </authorList>
    </citation>
    <scope>NUCLEOTIDE SEQUENCE</scope>
    <source>
        <strain evidence="3">Whitten #5841</strain>
        <tissue evidence="3">Leaf</tissue>
    </source>
</reference>
<dbReference type="Proteomes" id="UP000825935">
    <property type="component" value="Chromosome 37"/>
</dbReference>
<evidence type="ECO:0000313" key="3">
    <source>
        <dbReference type="EMBL" id="KAH7279571.1"/>
    </source>
</evidence>
<dbReference type="AlphaFoldDB" id="A0A8T2Q8H2"/>
<organism evidence="3 4">
    <name type="scientific">Ceratopteris richardii</name>
    <name type="common">Triangle waterfern</name>
    <dbReference type="NCBI Taxonomy" id="49495"/>
    <lineage>
        <taxon>Eukaryota</taxon>
        <taxon>Viridiplantae</taxon>
        <taxon>Streptophyta</taxon>
        <taxon>Embryophyta</taxon>
        <taxon>Tracheophyta</taxon>
        <taxon>Polypodiopsida</taxon>
        <taxon>Polypodiidae</taxon>
        <taxon>Polypodiales</taxon>
        <taxon>Pteridineae</taxon>
        <taxon>Pteridaceae</taxon>
        <taxon>Parkerioideae</taxon>
        <taxon>Ceratopteris</taxon>
    </lineage>
</organism>
<accession>A0A8T2Q8H2</accession>
<name>A0A8T2Q8H2_CERRI</name>
<evidence type="ECO:0000313" key="4">
    <source>
        <dbReference type="Proteomes" id="UP000825935"/>
    </source>
</evidence>
<feature type="compositionally biased region" description="Polar residues" evidence="1">
    <location>
        <begin position="1"/>
        <end position="18"/>
    </location>
</feature>
<dbReference type="Pfam" id="PF25003">
    <property type="entry name" value="DUF7781"/>
    <property type="match status" value="1"/>
</dbReference>
<comment type="caution">
    <text evidence="3">The sequence shown here is derived from an EMBL/GenBank/DDBJ whole genome shotgun (WGS) entry which is preliminary data.</text>
</comment>
<dbReference type="OrthoDB" id="1852071at2759"/>
<dbReference type="InterPro" id="IPR056683">
    <property type="entry name" value="DUF7781"/>
</dbReference>
<feature type="region of interest" description="Disordered" evidence="1">
    <location>
        <begin position="1"/>
        <end position="35"/>
    </location>
</feature>
<keyword evidence="4" id="KW-1185">Reference proteome</keyword>
<evidence type="ECO:0000259" key="2">
    <source>
        <dbReference type="Pfam" id="PF25003"/>
    </source>
</evidence>
<dbReference type="PANTHER" id="PTHR35710:SF1">
    <property type="entry name" value="OBP3-RESPONSIVE PROTEIN 4 (ORG4)"/>
    <property type="match status" value="1"/>
</dbReference>
<sequence length="209" mass="24172">MDTNSLTPEIHSFPTTGTTDRKKSETTNNDEETPSSWRDLYSVDWRPKEYFFKYRKRVNRFRVGSNLMIDLDNNRTVSSRFVLKPLSEDPKWKAVYETKERDLKLLSKKISIGPLLRLQVGLRHEFRNHTTGWMWKLTTVNGGYGVSQIQTKTTLPVLPGFDIRVGWSAEYELPDIHGGSRAPEPVFGINFGHLYGSIERVEIIFTNDC</sequence>
<gene>
    <name evidence="3" type="ORF">KP509_37G024600</name>
</gene>
<dbReference type="EMBL" id="CM035442">
    <property type="protein sequence ID" value="KAH7279571.1"/>
    <property type="molecule type" value="Genomic_DNA"/>
</dbReference>
<evidence type="ECO:0000256" key="1">
    <source>
        <dbReference type="SAM" id="MobiDB-lite"/>
    </source>
</evidence>
<proteinExistence type="predicted"/>